<evidence type="ECO:0000313" key="8">
    <source>
        <dbReference type="Proteomes" id="UP001176521"/>
    </source>
</evidence>
<feature type="domain" description="Amidase" evidence="6">
    <location>
        <begin position="200"/>
        <end position="605"/>
    </location>
</feature>
<feature type="domain" description="Amidase" evidence="6">
    <location>
        <begin position="102"/>
        <end position="171"/>
    </location>
</feature>
<feature type="active site" description="Acyl-ester intermediate" evidence="5">
    <location>
        <position position="279"/>
    </location>
</feature>
<comment type="catalytic activity">
    <reaction evidence="1">
        <text>a monocarboxylic acid amide + H2O = a monocarboxylate + NH4(+)</text>
        <dbReference type="Rhea" id="RHEA:12020"/>
        <dbReference type="ChEBI" id="CHEBI:15377"/>
        <dbReference type="ChEBI" id="CHEBI:28938"/>
        <dbReference type="ChEBI" id="CHEBI:35757"/>
        <dbReference type="ChEBI" id="CHEBI:83628"/>
        <dbReference type="EC" id="3.5.1.4"/>
    </reaction>
</comment>
<dbReference type="EC" id="3.5.1.4" evidence="3"/>
<name>A0AAN6G8Q6_9BASI</name>
<dbReference type="PROSITE" id="PS00571">
    <property type="entry name" value="AMIDASES"/>
    <property type="match status" value="1"/>
</dbReference>
<dbReference type="InterPro" id="IPR036928">
    <property type="entry name" value="AS_sf"/>
</dbReference>
<keyword evidence="4" id="KW-0378">Hydrolase</keyword>
<dbReference type="InterPro" id="IPR020556">
    <property type="entry name" value="Amidase_CS"/>
</dbReference>
<comment type="caution">
    <text evidence="7">The sequence shown here is derived from an EMBL/GenBank/DDBJ whole genome shotgun (WGS) entry which is preliminary data.</text>
</comment>
<evidence type="ECO:0000256" key="2">
    <source>
        <dbReference type="ARBA" id="ARBA00009199"/>
    </source>
</evidence>
<dbReference type="AlphaFoldDB" id="A0AAN6G8Q6"/>
<evidence type="ECO:0000256" key="1">
    <source>
        <dbReference type="ARBA" id="ARBA00001311"/>
    </source>
</evidence>
<dbReference type="GO" id="GO:0004040">
    <property type="term" value="F:amidase activity"/>
    <property type="evidence" value="ECO:0007669"/>
    <property type="project" value="UniProtKB-EC"/>
</dbReference>
<dbReference type="EMBL" id="JAPDMQ010000319">
    <property type="protein sequence ID" value="KAK0527219.1"/>
    <property type="molecule type" value="Genomic_DNA"/>
</dbReference>
<reference evidence="7" key="1">
    <citation type="journal article" date="2023" name="PhytoFront">
        <title>Draft Genome Resources of Seven Strains of Tilletia horrida, Causal Agent of Kernel Smut of Rice.</title>
        <authorList>
            <person name="Khanal S."/>
            <person name="Antony Babu S."/>
            <person name="Zhou X.G."/>
        </authorList>
    </citation>
    <scope>NUCLEOTIDE SEQUENCE</scope>
    <source>
        <strain evidence="7">TX3</strain>
    </source>
</reference>
<dbReference type="SUPFAM" id="SSF75304">
    <property type="entry name" value="Amidase signature (AS) enzymes"/>
    <property type="match status" value="1"/>
</dbReference>
<proteinExistence type="inferred from homology"/>
<dbReference type="PANTHER" id="PTHR46072:SF4">
    <property type="entry name" value="AMIDASE C550.07-RELATED"/>
    <property type="match status" value="1"/>
</dbReference>
<keyword evidence="8" id="KW-1185">Reference proteome</keyword>
<evidence type="ECO:0000313" key="7">
    <source>
        <dbReference type="EMBL" id="KAK0527219.1"/>
    </source>
</evidence>
<sequence length="624" mass="67561">MLDIHLQITETDTMSTFDGYDLAAFDFSYEAVAAAHRQALLDKIPAALRVRTDEWSGRTFQERLASSADAQRILASVRAEQCERAAVDLVHDLQTGVLSVEEVTRAFLAMAALAHQATACLSDYFYEEALARARELDKVPLAERKANILFGLPMTIKGHFHLKGTGNQRGFVSDVLSPRSALHPSLSPERKPLLRFQGPFLAQDNSLLVEILLGQGAVLLGKTTMPQSVMHLDTRSNLFGQTLNPTNLALSPGGSSGGESAVLGCNASAGGIGTDIGGSVRHPCGVTGLYGLRPTCARLPPGGTRSNMPGNESIGATCGPMARDARDVSLLMRAILGAEPWRREPWCVRMPWRELRRGADVTVAVAAEDKRVIKIGVIRCDGVVRPVAPVLRALEDVLTRLSSAGYGSGGVSFELTEIDVGDRHAKAWDLIRSLFTDAGAVIKALADASGEPLLPLTSHILSHPSPAEPLSANEIWTRQAERDAFRAAYTRFFESLGVDYVLTPVAPGPAPRPEKAMYWGYTSVWNLVDYPSVTFPTGHVADAARDAAFGAQVGGSKEEEEEDEEKTLGEWDAWQAEEYKTHKNLFDGAPICLQLVARRFHEEELMDALGEIEKALGESVALKA</sequence>
<dbReference type="PANTHER" id="PTHR46072">
    <property type="entry name" value="AMIDASE-RELATED-RELATED"/>
    <property type="match status" value="1"/>
</dbReference>
<protein>
    <recommendedName>
        <fullName evidence="3">amidase</fullName>
        <ecNumber evidence="3">3.5.1.4</ecNumber>
    </recommendedName>
</protein>
<gene>
    <name evidence="7" type="ORF">OC842_004937</name>
</gene>
<evidence type="ECO:0000256" key="5">
    <source>
        <dbReference type="PIRSR" id="PIRSR001221-1"/>
    </source>
</evidence>
<evidence type="ECO:0000256" key="3">
    <source>
        <dbReference type="ARBA" id="ARBA00012922"/>
    </source>
</evidence>
<organism evidence="7 8">
    <name type="scientific">Tilletia horrida</name>
    <dbReference type="NCBI Taxonomy" id="155126"/>
    <lineage>
        <taxon>Eukaryota</taxon>
        <taxon>Fungi</taxon>
        <taxon>Dikarya</taxon>
        <taxon>Basidiomycota</taxon>
        <taxon>Ustilaginomycotina</taxon>
        <taxon>Exobasidiomycetes</taxon>
        <taxon>Tilletiales</taxon>
        <taxon>Tilletiaceae</taxon>
        <taxon>Tilletia</taxon>
    </lineage>
</organism>
<accession>A0AAN6G8Q6</accession>
<evidence type="ECO:0000256" key="4">
    <source>
        <dbReference type="ARBA" id="ARBA00022801"/>
    </source>
</evidence>
<dbReference type="PIRSF" id="PIRSF001221">
    <property type="entry name" value="Amidase_fungi"/>
    <property type="match status" value="1"/>
</dbReference>
<feature type="active site" description="Charge relay system" evidence="5">
    <location>
        <position position="255"/>
    </location>
</feature>
<feature type="active site" description="Charge relay system" evidence="5">
    <location>
        <position position="157"/>
    </location>
</feature>
<dbReference type="Pfam" id="PF01425">
    <property type="entry name" value="Amidase"/>
    <property type="match status" value="2"/>
</dbReference>
<comment type="similarity">
    <text evidence="2">Belongs to the amidase family.</text>
</comment>
<evidence type="ECO:0000259" key="6">
    <source>
        <dbReference type="Pfam" id="PF01425"/>
    </source>
</evidence>
<dbReference type="InterPro" id="IPR023631">
    <property type="entry name" value="Amidase_dom"/>
</dbReference>
<dbReference type="Proteomes" id="UP001176521">
    <property type="component" value="Unassembled WGS sequence"/>
</dbReference>
<dbReference type="Gene3D" id="3.90.1300.10">
    <property type="entry name" value="Amidase signature (AS) domain"/>
    <property type="match status" value="1"/>
</dbReference>